<dbReference type="GO" id="GO:0009239">
    <property type="term" value="P:enterobactin biosynthetic process"/>
    <property type="evidence" value="ECO:0007669"/>
    <property type="project" value="TreeGrafter"/>
</dbReference>
<evidence type="ECO:0000313" key="5">
    <source>
        <dbReference type="EMBL" id="RKH49697.1"/>
    </source>
</evidence>
<dbReference type="Pfam" id="PF00501">
    <property type="entry name" value="AMP-binding"/>
    <property type="match status" value="1"/>
</dbReference>
<dbReference type="Gene3D" id="3.30.300.30">
    <property type="match status" value="1"/>
</dbReference>
<keyword evidence="6" id="KW-1185">Reference proteome</keyword>
<dbReference type="OrthoDB" id="5349841at2"/>
<keyword evidence="2" id="KW-0597">Phosphoprotein</keyword>
<dbReference type="Proteomes" id="UP000267003">
    <property type="component" value="Unassembled WGS sequence"/>
</dbReference>
<dbReference type="GO" id="GO:0031177">
    <property type="term" value="F:phosphopantetheine binding"/>
    <property type="evidence" value="ECO:0007669"/>
    <property type="project" value="TreeGrafter"/>
</dbReference>
<dbReference type="InterPro" id="IPR045851">
    <property type="entry name" value="AMP-bd_C_sf"/>
</dbReference>
<dbReference type="SUPFAM" id="SSF56801">
    <property type="entry name" value="Acetyl-CoA synthetase-like"/>
    <property type="match status" value="1"/>
</dbReference>
<comment type="caution">
    <text evidence="5">The sequence shown here is derived from an EMBL/GenBank/DDBJ whole genome shotgun (WGS) entry which is preliminary data.</text>
</comment>
<dbReference type="GO" id="GO:0043041">
    <property type="term" value="P:amino acid activation for nonribosomal peptide biosynthetic process"/>
    <property type="evidence" value="ECO:0007669"/>
    <property type="project" value="TreeGrafter"/>
</dbReference>
<reference evidence="6" key="1">
    <citation type="submission" date="2018-09" db="EMBL/GenBank/DDBJ databases">
        <authorList>
            <person name="Livingstone P.G."/>
            <person name="Whitworth D.E."/>
        </authorList>
    </citation>
    <scope>NUCLEOTIDE SEQUENCE [LARGE SCALE GENOMIC DNA]</scope>
    <source>
        <strain evidence="6">AB050A</strain>
    </source>
</reference>
<feature type="domain" description="AMP-dependent synthetase/ligase" evidence="3">
    <location>
        <begin position="4"/>
        <end position="70"/>
    </location>
</feature>
<feature type="domain" description="AMP-binding enzyme C-terminal" evidence="4">
    <location>
        <begin position="128"/>
        <end position="202"/>
    </location>
</feature>
<dbReference type="InterPro" id="IPR042099">
    <property type="entry name" value="ANL_N_sf"/>
</dbReference>
<dbReference type="FunFam" id="3.30.300.30:FF:000010">
    <property type="entry name" value="Enterobactin synthetase component F"/>
    <property type="match status" value="1"/>
</dbReference>
<dbReference type="PANTHER" id="PTHR45527">
    <property type="entry name" value="NONRIBOSOMAL PEPTIDE SYNTHETASE"/>
    <property type="match status" value="1"/>
</dbReference>
<gene>
    <name evidence="5" type="ORF">D7W81_41425</name>
</gene>
<evidence type="ECO:0000313" key="6">
    <source>
        <dbReference type="Proteomes" id="UP000267003"/>
    </source>
</evidence>
<keyword evidence="1" id="KW-0596">Phosphopantetheine</keyword>
<feature type="non-terminal residue" evidence="5">
    <location>
        <position position="205"/>
    </location>
</feature>
<evidence type="ECO:0000259" key="3">
    <source>
        <dbReference type="Pfam" id="PF00501"/>
    </source>
</evidence>
<dbReference type="GO" id="GO:0009366">
    <property type="term" value="C:enterobactin synthetase complex"/>
    <property type="evidence" value="ECO:0007669"/>
    <property type="project" value="TreeGrafter"/>
</dbReference>
<dbReference type="GO" id="GO:0005829">
    <property type="term" value="C:cytosol"/>
    <property type="evidence" value="ECO:0007669"/>
    <property type="project" value="TreeGrafter"/>
</dbReference>
<proteinExistence type="predicted"/>
<evidence type="ECO:0000256" key="2">
    <source>
        <dbReference type="ARBA" id="ARBA00022553"/>
    </source>
</evidence>
<dbReference type="Pfam" id="PF13193">
    <property type="entry name" value="AMP-binding_C"/>
    <property type="match status" value="1"/>
</dbReference>
<name>A0A3A8NZE3_9BACT</name>
<organism evidence="5 6">
    <name type="scientific">Corallococcus aberystwythensis</name>
    <dbReference type="NCBI Taxonomy" id="2316722"/>
    <lineage>
        <taxon>Bacteria</taxon>
        <taxon>Pseudomonadati</taxon>
        <taxon>Myxococcota</taxon>
        <taxon>Myxococcia</taxon>
        <taxon>Myxococcales</taxon>
        <taxon>Cystobacterineae</taxon>
        <taxon>Myxococcaceae</taxon>
        <taxon>Corallococcus</taxon>
    </lineage>
</organism>
<feature type="non-terminal residue" evidence="5">
    <location>
        <position position="1"/>
    </location>
</feature>
<dbReference type="EMBL" id="RAWK01000561">
    <property type="protein sequence ID" value="RKH49697.1"/>
    <property type="molecule type" value="Genomic_DNA"/>
</dbReference>
<sequence>TVQKLYNLYGPSEDTTYSTAALVGRDEVPLIGRPLPATRAYVLDASLQPVPVGVAGELYLAGEGQARGYLLRPELTAERFVPEPYGPPGSRMYRTGDRVRYRMDGRLEYLGRIDFQVKVRGFRIELGEIEAALRRAPGLKDAVVVAKGEAADKRLVAYVTPKANASLEVEALRTHLRQGLPEYMVPTTFVVLDALPLNSNGKVDR</sequence>
<dbReference type="PANTHER" id="PTHR45527:SF1">
    <property type="entry name" value="FATTY ACID SYNTHASE"/>
    <property type="match status" value="1"/>
</dbReference>
<dbReference type="Gene3D" id="3.40.50.12780">
    <property type="entry name" value="N-terminal domain of ligase-like"/>
    <property type="match status" value="1"/>
</dbReference>
<protein>
    <submittedName>
        <fullName evidence="5">Non-ribosomal peptide synthetase</fullName>
    </submittedName>
</protein>
<dbReference type="FunFam" id="2.30.38.10:FF:000001">
    <property type="entry name" value="Non-ribosomal peptide synthetase PvdI"/>
    <property type="match status" value="1"/>
</dbReference>
<evidence type="ECO:0000259" key="4">
    <source>
        <dbReference type="Pfam" id="PF13193"/>
    </source>
</evidence>
<accession>A0A3A8NZE3</accession>
<evidence type="ECO:0000256" key="1">
    <source>
        <dbReference type="ARBA" id="ARBA00022450"/>
    </source>
</evidence>
<dbReference type="InterPro" id="IPR000873">
    <property type="entry name" value="AMP-dep_synth/lig_dom"/>
</dbReference>
<dbReference type="RefSeq" id="WP_147445851.1">
    <property type="nucleotide sequence ID" value="NZ_RAWK01000561.1"/>
</dbReference>
<dbReference type="GO" id="GO:0047527">
    <property type="term" value="F:2,3-dihydroxybenzoate-serine ligase activity"/>
    <property type="evidence" value="ECO:0007669"/>
    <property type="project" value="TreeGrafter"/>
</dbReference>
<dbReference type="InterPro" id="IPR025110">
    <property type="entry name" value="AMP-bd_C"/>
</dbReference>
<dbReference type="AlphaFoldDB" id="A0A3A8NZE3"/>